<comment type="caution">
    <text evidence="1">The sequence shown here is derived from an EMBL/GenBank/DDBJ whole genome shotgun (WGS) entry which is preliminary data.</text>
</comment>
<evidence type="ECO:0000313" key="2">
    <source>
        <dbReference type="Proteomes" id="UP000078228"/>
    </source>
</evidence>
<keyword evidence="2" id="KW-1185">Reference proteome</keyword>
<name>A0A198UFJ8_MORCA</name>
<gene>
    <name evidence="1" type="ORF">AO384_1394</name>
</gene>
<dbReference type="EMBL" id="LXHC01000024">
    <property type="protein sequence ID" value="OAU95203.1"/>
    <property type="molecule type" value="Genomic_DNA"/>
</dbReference>
<dbReference type="Proteomes" id="UP000078228">
    <property type="component" value="Unassembled WGS sequence"/>
</dbReference>
<dbReference type="PATRIC" id="fig|480.237.peg.1542"/>
<sequence>MTFPESVNRYPEYVQNQTELYNRRRQAISQDIASLEQMLSLAS</sequence>
<proteinExistence type="predicted"/>
<protein>
    <submittedName>
        <fullName evidence="1">Uncharacterized protein</fullName>
    </submittedName>
</protein>
<evidence type="ECO:0000313" key="1">
    <source>
        <dbReference type="EMBL" id="OAU95203.1"/>
    </source>
</evidence>
<organism evidence="1 2">
    <name type="scientific">Moraxella catarrhalis</name>
    <name type="common">Branhamella catarrhalis</name>
    <dbReference type="NCBI Taxonomy" id="480"/>
    <lineage>
        <taxon>Bacteria</taxon>
        <taxon>Pseudomonadati</taxon>
        <taxon>Pseudomonadota</taxon>
        <taxon>Gammaproteobacteria</taxon>
        <taxon>Moraxellales</taxon>
        <taxon>Moraxellaceae</taxon>
        <taxon>Moraxella</taxon>
    </lineage>
</organism>
<accession>A0A198UFJ8</accession>
<dbReference type="RefSeq" id="WP_264753661.1">
    <property type="nucleotide sequence ID" value="NZ_LXHB01000110.1"/>
</dbReference>
<reference evidence="1 2" key="1">
    <citation type="journal article" date="2016" name="Genome Biol. Evol.">
        <title>Comparative Genomic Analyses of the Moraxella catarrhalis Serosensitive and Seroresistant Lineages Demonstrate Their Independent Evolution.</title>
        <authorList>
            <person name="Earl J.P."/>
            <person name="de Vries S.P."/>
            <person name="Ahmed A."/>
            <person name="Powell E."/>
            <person name="Schultz M.P."/>
            <person name="Hermans P.W."/>
            <person name="Hill D.J."/>
            <person name="Zhou Z."/>
            <person name="Constantinidou C.I."/>
            <person name="Hu F.Z."/>
            <person name="Bootsma H.J."/>
            <person name="Ehrlich G.D."/>
        </authorList>
    </citation>
    <scope>NUCLEOTIDE SEQUENCE [LARGE SCALE GENOMIC DNA]</scope>
    <source>
        <strain evidence="1 2">Z7542</strain>
    </source>
</reference>
<dbReference type="AlphaFoldDB" id="A0A198UFJ8"/>